<keyword evidence="2" id="KW-1185">Reference proteome</keyword>
<evidence type="ECO:0000313" key="1">
    <source>
        <dbReference type="EMBL" id="UPK92976.1"/>
    </source>
</evidence>
<accession>A0ACD3YWI3</accession>
<proteinExistence type="predicted"/>
<dbReference type="EMBL" id="CP090032">
    <property type="protein sequence ID" value="UPK92976.1"/>
    <property type="molecule type" value="Genomic_DNA"/>
</dbReference>
<protein>
    <submittedName>
        <fullName evidence="1">Uncharacterized protein</fullName>
    </submittedName>
</protein>
<reference evidence="1" key="1">
    <citation type="submission" date="2021-11" db="EMBL/GenBank/DDBJ databases">
        <title>Fusarium solani-melongenae Genome sequencing and assembly.</title>
        <authorList>
            <person name="Xie S."/>
            <person name="Huang L."/>
            <person name="Zhang X."/>
        </authorList>
    </citation>
    <scope>NUCLEOTIDE SEQUENCE</scope>
    <source>
        <strain evidence="1">CRI 24-3</strain>
    </source>
</reference>
<sequence length="249" mass="27779">MFYIQHRIGAQSNVLLSAHYAPTTTPNGRLSKESVFFALRSVIEAYPELSLIGVPKASSNGKKHLLLLAALHEIDLETCVEFLDDHEPASGPEILERLHNEWLWTDETFNPQNPWWKIAHQRTKTRIASFRIPAAKMRQIIFACREQKASFTPLILAMICCTLAIDHYPEAKIGISNCALDVRSLYPENTDSSGKLLQCAGGVRKVTWLSKYRHVFGPRPGVGGGNTNARLSSREQIGGLLRAKCLSTL</sequence>
<dbReference type="Proteomes" id="UP000830768">
    <property type="component" value="Chromosome 3"/>
</dbReference>
<organism evidence="1 2">
    <name type="scientific">Fusarium solani subsp. cucurbitae</name>
    <name type="common">Neocosmosporum cucurbitae</name>
    <dbReference type="NCBI Taxonomy" id="2747967"/>
    <lineage>
        <taxon>Eukaryota</taxon>
        <taxon>Fungi</taxon>
        <taxon>Dikarya</taxon>
        <taxon>Ascomycota</taxon>
        <taxon>Pezizomycotina</taxon>
        <taxon>Sordariomycetes</taxon>
        <taxon>Hypocreomycetidae</taxon>
        <taxon>Hypocreales</taxon>
        <taxon>Nectriaceae</taxon>
        <taxon>Fusarium</taxon>
        <taxon>Fusarium solani species complex</taxon>
    </lineage>
</organism>
<evidence type="ECO:0000313" key="2">
    <source>
        <dbReference type="Proteomes" id="UP000830768"/>
    </source>
</evidence>
<gene>
    <name evidence="1" type="ORF">LCI18_003911</name>
</gene>
<name>A0ACD3YWI3_FUSSC</name>